<name>A0ABD0LDC2_9CAEN</name>
<protein>
    <submittedName>
        <fullName evidence="2">Uncharacterized protein</fullName>
    </submittedName>
</protein>
<keyword evidence="3" id="KW-1185">Reference proteome</keyword>
<dbReference type="EMBL" id="JACVVK020000057">
    <property type="protein sequence ID" value="KAK7497564.1"/>
    <property type="molecule type" value="Genomic_DNA"/>
</dbReference>
<evidence type="ECO:0000313" key="3">
    <source>
        <dbReference type="Proteomes" id="UP001519460"/>
    </source>
</evidence>
<feature type="compositionally biased region" description="Basic and acidic residues" evidence="1">
    <location>
        <begin position="11"/>
        <end position="20"/>
    </location>
</feature>
<gene>
    <name evidence="2" type="ORF">BaRGS_00011204</name>
</gene>
<dbReference type="Proteomes" id="UP001519460">
    <property type="component" value="Unassembled WGS sequence"/>
</dbReference>
<dbReference type="AlphaFoldDB" id="A0ABD0LDC2"/>
<organism evidence="2 3">
    <name type="scientific">Batillaria attramentaria</name>
    <dbReference type="NCBI Taxonomy" id="370345"/>
    <lineage>
        <taxon>Eukaryota</taxon>
        <taxon>Metazoa</taxon>
        <taxon>Spiralia</taxon>
        <taxon>Lophotrochozoa</taxon>
        <taxon>Mollusca</taxon>
        <taxon>Gastropoda</taxon>
        <taxon>Caenogastropoda</taxon>
        <taxon>Sorbeoconcha</taxon>
        <taxon>Cerithioidea</taxon>
        <taxon>Batillariidae</taxon>
        <taxon>Batillaria</taxon>
    </lineage>
</organism>
<reference evidence="2 3" key="1">
    <citation type="journal article" date="2023" name="Sci. Data">
        <title>Genome assembly of the Korean intertidal mud-creeper Batillaria attramentaria.</title>
        <authorList>
            <person name="Patra A.K."/>
            <person name="Ho P.T."/>
            <person name="Jun S."/>
            <person name="Lee S.J."/>
            <person name="Kim Y."/>
            <person name="Won Y.J."/>
        </authorList>
    </citation>
    <scope>NUCLEOTIDE SEQUENCE [LARGE SCALE GENOMIC DNA]</scope>
    <source>
        <strain evidence="2">Wonlab-2016</strain>
    </source>
</reference>
<accession>A0ABD0LDC2</accession>
<comment type="caution">
    <text evidence="2">The sequence shown here is derived from an EMBL/GenBank/DDBJ whole genome shotgun (WGS) entry which is preliminary data.</text>
</comment>
<feature type="region of interest" description="Disordered" evidence="1">
    <location>
        <begin position="1"/>
        <end position="21"/>
    </location>
</feature>
<evidence type="ECO:0000313" key="2">
    <source>
        <dbReference type="EMBL" id="KAK7497564.1"/>
    </source>
</evidence>
<feature type="non-terminal residue" evidence="2">
    <location>
        <position position="97"/>
    </location>
</feature>
<evidence type="ECO:0000256" key="1">
    <source>
        <dbReference type="SAM" id="MobiDB-lite"/>
    </source>
</evidence>
<feature type="compositionally biased region" description="Polar residues" evidence="1">
    <location>
        <begin position="1"/>
        <end position="10"/>
    </location>
</feature>
<proteinExistence type="predicted"/>
<sequence>MVFLHTTTTPQDKKDGDSRTEWPACVSHVQLGDYRSEKRGRVSPRVERGHPSVLSDLVIFNTDLPVGHAALGRLATTPYTHVQCTPLMALSPGLVPQ</sequence>